<keyword evidence="7 10" id="KW-0804">Transcription</keyword>
<dbReference type="PROSITE" id="PS51745">
    <property type="entry name" value="PB1"/>
    <property type="match status" value="1"/>
</dbReference>
<dbReference type="Proteomes" id="UP000243459">
    <property type="component" value="Chromosome 1"/>
</dbReference>
<keyword evidence="14" id="KW-1185">Reference proteome</keyword>
<comment type="subcellular location">
    <subcellularLocation>
        <location evidence="2 10">Nucleus</location>
    </subcellularLocation>
</comment>
<comment type="similarity">
    <text evidence="3 10">Belongs to the Aux/IAA family.</text>
</comment>
<evidence type="ECO:0000313" key="14">
    <source>
        <dbReference type="Proteomes" id="UP000243459"/>
    </source>
</evidence>
<sequence>MGKEFMGLSESSSAINNDDEREERDEDELELGLSLGSKKLTGCRRILTAKDFPAAVGSRASPLSSSSSVSSSEGAKQSQVVVGWPPIRAFRINSLVNQAKEISSDVETKKNDQNPSDDGERTNAKSQGNEASKVESARAARFVKVNMDGDRIGRKVDLSSHRSYETLASALEIMFHRPTVGLGASKASKLLGGSSDFALTYEDKDGDWMLVGDVPWGMFLDTVKRLRIMRTSDATGLAPRFQSPARGLLQS</sequence>
<dbReference type="OMA" id="PWGMFLT"/>
<comment type="function">
    <text evidence="1 10">Aux/IAA proteins are short-lived transcriptional factors that function as repressors of early auxin response genes at low auxin concentrations.</text>
</comment>
<feature type="compositionally biased region" description="Basic and acidic residues" evidence="11">
    <location>
        <begin position="102"/>
        <end position="123"/>
    </location>
</feature>
<dbReference type="Gramene" id="ONK79518">
    <property type="protein sequence ID" value="ONK79518"/>
    <property type="gene ID" value="A4U43_C01F7170"/>
</dbReference>
<dbReference type="Pfam" id="PF02309">
    <property type="entry name" value="AUX_IAA"/>
    <property type="match status" value="1"/>
</dbReference>
<keyword evidence="8 10" id="KW-0539">Nucleus</keyword>
<evidence type="ECO:0000256" key="10">
    <source>
        <dbReference type="RuleBase" id="RU004549"/>
    </source>
</evidence>
<evidence type="ECO:0000256" key="8">
    <source>
        <dbReference type="ARBA" id="ARBA00023242"/>
    </source>
</evidence>
<dbReference type="GO" id="GO:0006355">
    <property type="term" value="P:regulation of DNA-templated transcription"/>
    <property type="evidence" value="ECO:0007669"/>
    <property type="project" value="InterPro"/>
</dbReference>
<keyword evidence="5 10" id="KW-0678">Repressor</keyword>
<dbReference type="InterPro" id="IPR003311">
    <property type="entry name" value="AUX_IAA"/>
</dbReference>
<keyword evidence="9 10" id="KW-0927">Auxin signaling pathway</keyword>
<dbReference type="SUPFAM" id="SSF54277">
    <property type="entry name" value="CAD &amp; PB1 domains"/>
    <property type="match status" value="1"/>
</dbReference>
<evidence type="ECO:0000256" key="4">
    <source>
        <dbReference type="ARBA" id="ARBA00011726"/>
    </source>
</evidence>
<feature type="compositionally biased region" description="Low complexity" evidence="11">
    <location>
        <begin position="58"/>
        <end position="72"/>
    </location>
</feature>
<keyword evidence="6 10" id="KW-0805">Transcription regulation</keyword>
<evidence type="ECO:0000256" key="1">
    <source>
        <dbReference type="ARBA" id="ARBA00002159"/>
    </source>
</evidence>
<dbReference type="PANTHER" id="PTHR31734:SF6">
    <property type="entry name" value="AUXIN-RESPONSIVE PROTEIN IAA11"/>
    <property type="match status" value="1"/>
</dbReference>
<feature type="region of interest" description="Disordered" evidence="11">
    <location>
        <begin position="1"/>
        <end position="34"/>
    </location>
</feature>
<dbReference type="InterPro" id="IPR053793">
    <property type="entry name" value="PB1-like"/>
</dbReference>
<protein>
    <recommendedName>
        <fullName evidence="10">Auxin-responsive protein</fullName>
    </recommendedName>
</protein>
<reference evidence="14" key="1">
    <citation type="journal article" date="2017" name="Nat. Commun.">
        <title>The asparagus genome sheds light on the origin and evolution of a young Y chromosome.</title>
        <authorList>
            <person name="Harkess A."/>
            <person name="Zhou J."/>
            <person name="Xu C."/>
            <person name="Bowers J.E."/>
            <person name="Van der Hulst R."/>
            <person name="Ayyampalayam S."/>
            <person name="Mercati F."/>
            <person name="Riccardi P."/>
            <person name="McKain M.R."/>
            <person name="Kakrana A."/>
            <person name="Tang H."/>
            <person name="Ray J."/>
            <person name="Groenendijk J."/>
            <person name="Arikit S."/>
            <person name="Mathioni S.M."/>
            <person name="Nakano M."/>
            <person name="Shan H."/>
            <person name="Telgmann-Rauber A."/>
            <person name="Kanno A."/>
            <person name="Yue Z."/>
            <person name="Chen H."/>
            <person name="Li W."/>
            <person name="Chen Y."/>
            <person name="Xu X."/>
            <person name="Zhang Y."/>
            <person name="Luo S."/>
            <person name="Chen H."/>
            <person name="Gao J."/>
            <person name="Mao Z."/>
            <person name="Pires J.C."/>
            <person name="Luo M."/>
            <person name="Kudrna D."/>
            <person name="Wing R.A."/>
            <person name="Meyers B.C."/>
            <person name="Yi K."/>
            <person name="Kong H."/>
            <person name="Lavrijsen P."/>
            <person name="Sunseri F."/>
            <person name="Falavigna A."/>
            <person name="Ye Y."/>
            <person name="Leebens-Mack J.H."/>
            <person name="Chen G."/>
        </authorList>
    </citation>
    <scope>NUCLEOTIDE SEQUENCE [LARGE SCALE GENOMIC DNA]</scope>
    <source>
        <strain evidence="14">cv. DH0086</strain>
    </source>
</reference>
<evidence type="ECO:0000256" key="5">
    <source>
        <dbReference type="ARBA" id="ARBA00022491"/>
    </source>
</evidence>
<dbReference type="InterPro" id="IPR033389">
    <property type="entry name" value="AUX/IAA_dom"/>
</dbReference>
<feature type="region of interest" description="Disordered" evidence="11">
    <location>
        <begin position="54"/>
        <end position="78"/>
    </location>
</feature>
<evidence type="ECO:0000256" key="7">
    <source>
        <dbReference type="ARBA" id="ARBA00023163"/>
    </source>
</evidence>
<evidence type="ECO:0000256" key="3">
    <source>
        <dbReference type="ARBA" id="ARBA00006728"/>
    </source>
</evidence>
<dbReference type="GO" id="GO:0009734">
    <property type="term" value="P:auxin-activated signaling pathway"/>
    <property type="evidence" value="ECO:0007669"/>
    <property type="project" value="UniProtKB-UniRule"/>
</dbReference>
<name>A0A5P1FMQ8_ASPOF</name>
<evidence type="ECO:0000256" key="6">
    <source>
        <dbReference type="ARBA" id="ARBA00023015"/>
    </source>
</evidence>
<evidence type="ECO:0000256" key="2">
    <source>
        <dbReference type="ARBA" id="ARBA00004123"/>
    </source>
</evidence>
<comment type="subunit">
    <text evidence="4 10">Homodimers and heterodimers.</text>
</comment>
<organism evidence="13 14">
    <name type="scientific">Asparagus officinalis</name>
    <name type="common">Garden asparagus</name>
    <dbReference type="NCBI Taxonomy" id="4686"/>
    <lineage>
        <taxon>Eukaryota</taxon>
        <taxon>Viridiplantae</taxon>
        <taxon>Streptophyta</taxon>
        <taxon>Embryophyta</taxon>
        <taxon>Tracheophyta</taxon>
        <taxon>Spermatophyta</taxon>
        <taxon>Magnoliopsida</taxon>
        <taxon>Liliopsida</taxon>
        <taxon>Asparagales</taxon>
        <taxon>Asparagaceae</taxon>
        <taxon>Asparagoideae</taxon>
        <taxon>Asparagus</taxon>
    </lineage>
</organism>
<feature type="region of interest" description="Disordered" evidence="11">
    <location>
        <begin position="101"/>
        <end position="136"/>
    </location>
</feature>
<dbReference type="Gene3D" id="3.10.20.90">
    <property type="entry name" value="Phosphatidylinositol 3-kinase Catalytic Subunit, Chain A, domain 1"/>
    <property type="match status" value="1"/>
</dbReference>
<dbReference type="GO" id="GO:0005634">
    <property type="term" value="C:nucleus"/>
    <property type="evidence" value="ECO:0007669"/>
    <property type="project" value="UniProtKB-SubCell"/>
</dbReference>
<evidence type="ECO:0000259" key="12">
    <source>
        <dbReference type="PROSITE" id="PS51745"/>
    </source>
</evidence>
<accession>A0A5P1FMQ8</accession>
<proteinExistence type="inferred from homology"/>
<evidence type="ECO:0000256" key="9">
    <source>
        <dbReference type="ARBA" id="ARBA00023294"/>
    </source>
</evidence>
<evidence type="ECO:0000313" key="13">
    <source>
        <dbReference type="EMBL" id="ONK79518.1"/>
    </source>
</evidence>
<dbReference type="EMBL" id="CM007381">
    <property type="protein sequence ID" value="ONK79518.1"/>
    <property type="molecule type" value="Genomic_DNA"/>
</dbReference>
<feature type="domain" description="PB1" evidence="12">
    <location>
        <begin position="140"/>
        <end position="233"/>
    </location>
</feature>
<dbReference type="AlphaFoldDB" id="A0A5P1FMQ8"/>
<evidence type="ECO:0000256" key="11">
    <source>
        <dbReference type="SAM" id="MobiDB-lite"/>
    </source>
</evidence>
<gene>
    <name evidence="13" type="ORF">A4U43_C01F7170</name>
</gene>
<dbReference type="PANTHER" id="PTHR31734">
    <property type="entry name" value="AUXIN-RESPONSIVE PROTEIN IAA17"/>
    <property type="match status" value="1"/>
</dbReference>
<feature type="compositionally biased region" description="Acidic residues" evidence="11">
    <location>
        <begin position="17"/>
        <end position="30"/>
    </location>
</feature>
<dbReference type="OrthoDB" id="773336at2759"/>